<feature type="compositionally biased region" description="Basic and acidic residues" evidence="1">
    <location>
        <begin position="415"/>
        <end position="440"/>
    </location>
</feature>
<evidence type="ECO:0000313" key="3">
    <source>
        <dbReference type="Proteomes" id="UP000313359"/>
    </source>
</evidence>
<feature type="compositionally biased region" description="Low complexity" evidence="1">
    <location>
        <begin position="500"/>
        <end position="539"/>
    </location>
</feature>
<accession>A0A5C2S207</accession>
<dbReference type="AlphaFoldDB" id="A0A5C2S207"/>
<gene>
    <name evidence="2" type="ORF">L227DRAFT_602537</name>
</gene>
<evidence type="ECO:0000256" key="1">
    <source>
        <dbReference type="SAM" id="MobiDB-lite"/>
    </source>
</evidence>
<organism evidence="2 3">
    <name type="scientific">Lentinus tigrinus ALCF2SS1-6</name>
    <dbReference type="NCBI Taxonomy" id="1328759"/>
    <lineage>
        <taxon>Eukaryota</taxon>
        <taxon>Fungi</taxon>
        <taxon>Dikarya</taxon>
        <taxon>Basidiomycota</taxon>
        <taxon>Agaricomycotina</taxon>
        <taxon>Agaricomycetes</taxon>
        <taxon>Polyporales</taxon>
        <taxon>Polyporaceae</taxon>
        <taxon>Lentinus</taxon>
    </lineage>
</organism>
<feature type="region of interest" description="Disordered" evidence="1">
    <location>
        <begin position="415"/>
        <end position="674"/>
    </location>
</feature>
<dbReference type="Proteomes" id="UP000313359">
    <property type="component" value="Unassembled WGS sequence"/>
</dbReference>
<dbReference type="EMBL" id="ML122281">
    <property type="protein sequence ID" value="RPD57447.1"/>
    <property type="molecule type" value="Genomic_DNA"/>
</dbReference>
<keyword evidence="3" id="KW-1185">Reference proteome</keyword>
<feature type="compositionally biased region" description="Low complexity" evidence="1">
    <location>
        <begin position="253"/>
        <end position="287"/>
    </location>
</feature>
<feature type="compositionally biased region" description="Polar residues" evidence="1">
    <location>
        <begin position="585"/>
        <end position="602"/>
    </location>
</feature>
<sequence length="674" mass="71537">MPRRPATPPIDDGAKYLTVVYPYPSRPNMEFESHRKLFAQWVAACIGSEYLRAFYHKPTSPGSIIMEIEESLPDFQQILGAHQWSQFLAAPQGDDAKHVSKVFYCTYNSDRLVQKNGWKRIDVKESYFRSKHPSKFVSPYPPTQWCDLPKVGNVIQNDLCRPLPGGNFPPPPPPEPAPVVGTLEWSEWKRQQGARPPPVKTWRRGAPLESLHTAGQSALGPPTQAVQPAPRRAWANVVTGPSGLPPDLLRANSTVSSRGSSSSGTGANTPSIRSISPLPPKSSSSSSGTDNNPLSPTDGVYGCEVAVAGVDVEGALDALYLDGEDDSDGDFYSVYGPTSTIGDTLGNITIAPATSIKESLWGGYVDKEDDEDEDDPEDNDLDLIKAAKKQPGLCRAHNRVCKKGICKIYAAQLHEEEKERRKAERMQQREAREHARETRTRKSPGGEDASSPPSRSGANTPARAPPPHLRAGAPAPDAGPPRQLPPHLRRGAAPPPAPSPSSVSRISSPAGASPAPPSNASDDARSVSSSGRSSAPSGVWGANAKSRGTALSRASAANVATNRTPASAPAPAPPRAFGAWGKAPSISTSSVQRNNDSWSVSARSDDDDEDVQSVAGRSEASGWGTKSDRDGPWGNTNAVRSAAHASTRAPSVAGSAVSKASTAQTWGNVSAGPW</sequence>
<dbReference type="OrthoDB" id="3243413at2759"/>
<feature type="region of interest" description="Disordered" evidence="1">
    <location>
        <begin position="236"/>
        <end position="298"/>
    </location>
</feature>
<name>A0A5C2S207_9APHY</name>
<proteinExistence type="predicted"/>
<protein>
    <submittedName>
        <fullName evidence="2">Uncharacterized protein</fullName>
    </submittedName>
</protein>
<feature type="compositionally biased region" description="Polar residues" evidence="1">
    <location>
        <begin position="658"/>
        <end position="668"/>
    </location>
</feature>
<evidence type="ECO:0000313" key="2">
    <source>
        <dbReference type="EMBL" id="RPD57447.1"/>
    </source>
</evidence>
<reference evidence="2" key="1">
    <citation type="journal article" date="2018" name="Genome Biol. Evol.">
        <title>Genomics and development of Lentinus tigrinus, a white-rot wood-decaying mushroom with dimorphic fruiting bodies.</title>
        <authorList>
            <person name="Wu B."/>
            <person name="Xu Z."/>
            <person name="Knudson A."/>
            <person name="Carlson A."/>
            <person name="Chen N."/>
            <person name="Kovaka S."/>
            <person name="LaButti K."/>
            <person name="Lipzen A."/>
            <person name="Pennachio C."/>
            <person name="Riley R."/>
            <person name="Schakwitz W."/>
            <person name="Umezawa K."/>
            <person name="Ohm R.A."/>
            <person name="Grigoriev I.V."/>
            <person name="Nagy L.G."/>
            <person name="Gibbons J."/>
            <person name="Hibbett D."/>
        </authorList>
    </citation>
    <scope>NUCLEOTIDE SEQUENCE [LARGE SCALE GENOMIC DNA]</scope>
    <source>
        <strain evidence="2">ALCF2SS1-6</strain>
    </source>
</reference>